<evidence type="ECO:0000256" key="1">
    <source>
        <dbReference type="SAM" id="SignalP"/>
    </source>
</evidence>
<feature type="signal peptide" evidence="1">
    <location>
        <begin position="1"/>
        <end position="17"/>
    </location>
</feature>
<comment type="caution">
    <text evidence="2">The sequence shown here is derived from an EMBL/GenBank/DDBJ whole genome shotgun (WGS) entry which is preliminary data.</text>
</comment>
<dbReference type="OrthoDB" id="4509278at2759"/>
<organism evidence="2 3">
    <name type="scientific">Cytospora chrysosperma</name>
    <name type="common">Cytospora canker fungus</name>
    <name type="synonym">Sphaeria chrysosperma</name>
    <dbReference type="NCBI Taxonomy" id="252740"/>
    <lineage>
        <taxon>Eukaryota</taxon>
        <taxon>Fungi</taxon>
        <taxon>Dikarya</taxon>
        <taxon>Ascomycota</taxon>
        <taxon>Pezizomycotina</taxon>
        <taxon>Sordariomycetes</taxon>
        <taxon>Sordariomycetidae</taxon>
        <taxon>Diaporthales</taxon>
        <taxon>Cytosporaceae</taxon>
        <taxon>Cytospora</taxon>
    </lineage>
</organism>
<keyword evidence="3" id="KW-1185">Reference proteome</keyword>
<evidence type="ECO:0000313" key="2">
    <source>
        <dbReference type="EMBL" id="ROV88881.1"/>
    </source>
</evidence>
<feature type="chain" id="PRO_5019189488" evidence="1">
    <location>
        <begin position="18"/>
        <end position="158"/>
    </location>
</feature>
<keyword evidence="1" id="KW-0732">Signal</keyword>
<dbReference type="EMBL" id="LJZO01000062">
    <property type="protein sequence ID" value="ROV88881.1"/>
    <property type="molecule type" value="Genomic_DNA"/>
</dbReference>
<evidence type="ECO:0000313" key="3">
    <source>
        <dbReference type="Proteomes" id="UP000284375"/>
    </source>
</evidence>
<accession>A0A423VD80</accession>
<reference evidence="2 3" key="1">
    <citation type="submission" date="2015-09" db="EMBL/GenBank/DDBJ databases">
        <title>Host preference determinants of Valsa canker pathogens revealed by comparative genomics.</title>
        <authorList>
            <person name="Yin Z."/>
            <person name="Huang L."/>
        </authorList>
    </citation>
    <scope>NUCLEOTIDE SEQUENCE [LARGE SCALE GENOMIC DNA]</scope>
    <source>
        <strain evidence="2 3">YSFL</strain>
    </source>
</reference>
<sequence>MKFFTTLSLAALASGHALPRVEEQLHERDFQSVTLVFQAAAASYNMTIPADGQEYFTNSDLNVNLIDAPDFDAYRLCTFKTGNEVTLAPSITQRPEDLWPINQIAVGPPQAIVSVTCSGTCLGIYDDCYNSTIGMYIGSCCNGFCAANKCRPWNTGSG</sequence>
<name>A0A423VD80_CYTCH</name>
<gene>
    <name evidence="2" type="ORF">VSDG_08941</name>
</gene>
<dbReference type="AlphaFoldDB" id="A0A423VD80"/>
<proteinExistence type="predicted"/>
<dbReference type="Proteomes" id="UP000284375">
    <property type="component" value="Unassembled WGS sequence"/>
</dbReference>
<protein>
    <submittedName>
        <fullName evidence="2">Uncharacterized protein</fullName>
    </submittedName>
</protein>